<dbReference type="Proteomes" id="UP000069526">
    <property type="component" value="Unassembled WGS sequence"/>
</dbReference>
<evidence type="ECO:0000313" key="2">
    <source>
        <dbReference type="Proteomes" id="UP000069526"/>
    </source>
</evidence>
<name>A0A0Z8PJB8_STRSU</name>
<proteinExistence type="predicted"/>
<sequence>MEETLVYSRSLYNEQNLDKDIIYKLILKHDQTSSKLKKLKDYYLGKHAIEKHTRRSNLPNFKTVANPPRTLQIPPQVTLWAMLSVILRPTIWTLKTC</sequence>
<evidence type="ECO:0000313" key="1">
    <source>
        <dbReference type="EMBL" id="CYW46898.1"/>
    </source>
</evidence>
<organism evidence="1 2">
    <name type="scientific">Streptococcus suis</name>
    <dbReference type="NCBI Taxonomy" id="1307"/>
    <lineage>
        <taxon>Bacteria</taxon>
        <taxon>Bacillati</taxon>
        <taxon>Bacillota</taxon>
        <taxon>Bacilli</taxon>
        <taxon>Lactobacillales</taxon>
        <taxon>Streptococcaceae</taxon>
        <taxon>Streptococcus</taxon>
    </lineage>
</organism>
<dbReference type="EMBL" id="FIJK01000045">
    <property type="protein sequence ID" value="CYW46898.1"/>
    <property type="molecule type" value="Genomic_DNA"/>
</dbReference>
<dbReference type="AlphaFoldDB" id="A0A0Z8PJB8"/>
<reference evidence="1 2" key="1">
    <citation type="submission" date="2016-02" db="EMBL/GenBank/DDBJ databases">
        <authorList>
            <consortium name="Pathogen Informatics"/>
        </authorList>
    </citation>
    <scope>NUCLEOTIDE SEQUENCE [LARGE SCALE GENOMIC DNA]</scope>
    <source>
        <strain evidence="1 2">SS1013</strain>
    </source>
</reference>
<gene>
    <name evidence="1" type="ORF">ERS132539_01701</name>
</gene>
<protein>
    <submittedName>
        <fullName evidence="1">Phage portal protein, SPP1 family</fullName>
    </submittedName>
</protein>
<accession>A0A0Z8PJB8</accession>